<dbReference type="RefSeq" id="WP_175351223.1">
    <property type="nucleotide sequence ID" value="NZ_BAAAWQ010000001.1"/>
</dbReference>
<dbReference type="Gene3D" id="1.10.357.10">
    <property type="entry name" value="Tetracycline Repressor, domain 2"/>
    <property type="match status" value="1"/>
</dbReference>
<dbReference type="Proteomes" id="UP000573001">
    <property type="component" value="Unassembled WGS sequence"/>
</dbReference>
<evidence type="ECO:0000313" key="3">
    <source>
        <dbReference type="EMBL" id="NUU13746.1"/>
    </source>
</evidence>
<organism evidence="3 4">
    <name type="scientific">Curtobacterium pusillum</name>
    <dbReference type="NCBI Taxonomy" id="69373"/>
    <lineage>
        <taxon>Bacteria</taxon>
        <taxon>Bacillati</taxon>
        <taxon>Actinomycetota</taxon>
        <taxon>Actinomycetes</taxon>
        <taxon>Micrococcales</taxon>
        <taxon>Microbacteriaceae</taxon>
        <taxon>Curtobacterium</taxon>
    </lineage>
</organism>
<name>A0ABX2MEG5_9MICO</name>
<dbReference type="SUPFAM" id="SSF46689">
    <property type="entry name" value="Homeodomain-like"/>
    <property type="match status" value="1"/>
</dbReference>
<proteinExistence type="predicted"/>
<accession>A0ABX2MEG5</accession>
<dbReference type="InterPro" id="IPR009057">
    <property type="entry name" value="Homeodomain-like_sf"/>
</dbReference>
<gene>
    <name evidence="3" type="ORF">HP507_07860</name>
</gene>
<dbReference type="InterPro" id="IPR001647">
    <property type="entry name" value="HTH_TetR"/>
</dbReference>
<feature type="domain" description="HTH tetR-type" evidence="2">
    <location>
        <begin position="23"/>
        <end position="52"/>
    </location>
</feature>
<protein>
    <submittedName>
        <fullName evidence="3">TetR family transcriptional regulator</fullName>
    </submittedName>
</protein>
<dbReference type="Gene3D" id="1.10.10.60">
    <property type="entry name" value="Homeodomain-like"/>
    <property type="match status" value="1"/>
</dbReference>
<dbReference type="EMBL" id="JABMCE010000070">
    <property type="protein sequence ID" value="NUU13746.1"/>
    <property type="molecule type" value="Genomic_DNA"/>
</dbReference>
<dbReference type="Pfam" id="PF00440">
    <property type="entry name" value="TetR_N"/>
    <property type="match status" value="1"/>
</dbReference>
<comment type="caution">
    <text evidence="3">The sequence shown here is derived from an EMBL/GenBank/DDBJ whole genome shotgun (WGS) entry which is preliminary data.</text>
</comment>
<evidence type="ECO:0000313" key="4">
    <source>
        <dbReference type="Proteomes" id="UP000573001"/>
    </source>
</evidence>
<reference evidence="3 4" key="1">
    <citation type="submission" date="2020-05" db="EMBL/GenBank/DDBJ databases">
        <title>Genome Sequencing of Type Strains.</title>
        <authorList>
            <person name="Lemaire J.F."/>
            <person name="Inderbitzin P."/>
            <person name="Gregorio O.A."/>
            <person name="Collins S.B."/>
            <person name="Wespe N."/>
            <person name="Knight-Connoni V."/>
        </authorList>
    </citation>
    <scope>NUCLEOTIDE SEQUENCE [LARGE SCALE GENOMIC DNA]</scope>
    <source>
        <strain evidence="3 4">ATCC 19096</strain>
    </source>
</reference>
<evidence type="ECO:0000259" key="2">
    <source>
        <dbReference type="Pfam" id="PF00440"/>
    </source>
</evidence>
<keyword evidence="1" id="KW-0238">DNA-binding</keyword>
<evidence type="ECO:0000256" key="1">
    <source>
        <dbReference type="ARBA" id="ARBA00023125"/>
    </source>
</evidence>
<keyword evidence="4" id="KW-1185">Reference proteome</keyword>
<sequence length="194" mass="21020">MTDLLDARQLAAAARCADAVLAAGTTALGVEELREAAGVSRRTFHRWFPSKARWIHPVYAAVTEAFMTSLRSRGVPSVDSVVAAWSESVYGPDTERSLGLYRLIRADPEYWAVFLEVLEVSEARIAAVIRSLSTDHDERAARVAAVAVVSSSRLALERAVTSGVDAIEEFRAFLEEFGAWGRSGRHPSASSPAS</sequence>